<dbReference type="Proteomes" id="UP000266188">
    <property type="component" value="Unassembled WGS sequence"/>
</dbReference>
<accession>A0A3A2ZH78</accession>
<evidence type="ECO:0008006" key="4">
    <source>
        <dbReference type="Google" id="ProtNLM"/>
    </source>
</evidence>
<dbReference type="InterPro" id="IPR035979">
    <property type="entry name" value="RBD_domain_sf"/>
</dbReference>
<dbReference type="OrthoDB" id="5374349at2759"/>
<comment type="caution">
    <text evidence="2">The sequence shown here is derived from an EMBL/GenBank/DDBJ whole genome shotgun (WGS) entry which is preliminary data.</text>
</comment>
<feature type="region of interest" description="Disordered" evidence="1">
    <location>
        <begin position="1"/>
        <end position="98"/>
    </location>
</feature>
<feature type="compositionally biased region" description="Basic and acidic residues" evidence="1">
    <location>
        <begin position="237"/>
        <end position="252"/>
    </location>
</feature>
<evidence type="ECO:0000313" key="3">
    <source>
        <dbReference type="Proteomes" id="UP000266188"/>
    </source>
</evidence>
<dbReference type="SUPFAM" id="SSF54928">
    <property type="entry name" value="RNA-binding domain, RBD"/>
    <property type="match status" value="1"/>
</dbReference>
<feature type="region of interest" description="Disordered" evidence="1">
    <location>
        <begin position="237"/>
        <end position="320"/>
    </location>
</feature>
<dbReference type="STRING" id="2070753.A0A3A2ZH78"/>
<organism evidence="2 3">
    <name type="scientific">Aspergillus sclerotialis</name>
    <dbReference type="NCBI Taxonomy" id="2070753"/>
    <lineage>
        <taxon>Eukaryota</taxon>
        <taxon>Fungi</taxon>
        <taxon>Dikarya</taxon>
        <taxon>Ascomycota</taxon>
        <taxon>Pezizomycotina</taxon>
        <taxon>Eurotiomycetes</taxon>
        <taxon>Eurotiomycetidae</taxon>
        <taxon>Eurotiales</taxon>
        <taxon>Aspergillaceae</taxon>
        <taxon>Aspergillus</taxon>
        <taxon>Aspergillus subgen. Polypaecilum</taxon>
    </lineage>
</organism>
<keyword evidence="3" id="KW-1185">Reference proteome</keyword>
<evidence type="ECO:0000313" key="2">
    <source>
        <dbReference type="EMBL" id="RJE22452.1"/>
    </source>
</evidence>
<proteinExistence type="predicted"/>
<dbReference type="EMBL" id="MVGC01000168">
    <property type="protein sequence ID" value="RJE22452.1"/>
    <property type="molecule type" value="Genomic_DNA"/>
</dbReference>
<sequence>MAAGQQAVSFDSIIQAGRQKKRNEELANNLLGKNRRASAPGSGVGKKAQNATPGSLASRIGVTKRSASTNSRTRKSHPPLSAPSGPRGSQLRPANGRRNDNNRLVAALNNAAGQATVRDNSAGISIKGASGPFTVVGSNFAPGTTAADIQSAIEPIAGQILSCLVTSSRPTVSAEIVFAERSAAETTIANFHNQKADGQILSMRLKPADARDDAFNPPTGPRAWTQLQPAQSTFNDLREQADQQRRLQRRADPAVQDGSYGFSEQNNPLDRGNRGGNYRYNRRSNGRQPRGGRQDAQSGLYSDEMMVDAPPQNPRNRGRR</sequence>
<name>A0A3A2ZH78_9EURO</name>
<evidence type="ECO:0000256" key="1">
    <source>
        <dbReference type="SAM" id="MobiDB-lite"/>
    </source>
</evidence>
<reference evidence="3" key="1">
    <citation type="submission" date="2017-02" db="EMBL/GenBank/DDBJ databases">
        <authorList>
            <person name="Tafer H."/>
            <person name="Lopandic K."/>
        </authorList>
    </citation>
    <scope>NUCLEOTIDE SEQUENCE [LARGE SCALE GENOMIC DNA]</scope>
    <source>
        <strain evidence="3">CBS 366.77</strain>
    </source>
</reference>
<protein>
    <recommendedName>
        <fullName evidence="4">RRM domain-containing protein</fullName>
    </recommendedName>
</protein>
<dbReference type="GO" id="GO:0003676">
    <property type="term" value="F:nucleic acid binding"/>
    <property type="evidence" value="ECO:0007669"/>
    <property type="project" value="InterPro"/>
</dbReference>
<gene>
    <name evidence="2" type="ORF">PHISCL_05229</name>
</gene>
<dbReference type="AlphaFoldDB" id="A0A3A2ZH78"/>